<dbReference type="Gene3D" id="3.90.1150.10">
    <property type="entry name" value="Aspartate Aminotransferase, domain 1"/>
    <property type="match status" value="1"/>
</dbReference>
<sequence>MRQVRPQFQAALQRISSSIGRLFPVGTRVSQPQGGFVLWVELPQQIDGYVLAQQALTHH</sequence>
<organism evidence="1 2">
    <name type="scientific">Rheinheimera baltica</name>
    <dbReference type="NCBI Taxonomy" id="67576"/>
    <lineage>
        <taxon>Bacteria</taxon>
        <taxon>Pseudomonadati</taxon>
        <taxon>Pseudomonadota</taxon>
        <taxon>Gammaproteobacteria</taxon>
        <taxon>Chromatiales</taxon>
        <taxon>Chromatiaceae</taxon>
        <taxon>Rheinheimera</taxon>
    </lineage>
</organism>
<reference evidence="1 2" key="1">
    <citation type="submission" date="2022-11" db="EMBL/GenBank/DDBJ databases">
        <title>Viruses from the air-sea interface of a natural surface slick.</title>
        <authorList>
            <person name="Rahlff J."/>
            <person name="Holmfeldt K."/>
        </authorList>
    </citation>
    <scope>NUCLEOTIDE SEQUENCE [LARGE SCALE GENOMIC DNA]</scope>
    <source>
        <strain evidence="1 2">SMS4</strain>
    </source>
</reference>
<name>A0ABT9I1Q8_9GAMM</name>
<dbReference type="EMBL" id="JAPJDZ010000044">
    <property type="protein sequence ID" value="MDP5137322.1"/>
    <property type="molecule type" value="Genomic_DNA"/>
</dbReference>
<accession>A0ABT9I1Q8</accession>
<comment type="caution">
    <text evidence="1">The sequence shown here is derived from an EMBL/GenBank/DDBJ whole genome shotgun (WGS) entry which is preliminary data.</text>
</comment>
<evidence type="ECO:0000313" key="1">
    <source>
        <dbReference type="EMBL" id="MDP5137322.1"/>
    </source>
</evidence>
<protein>
    <submittedName>
        <fullName evidence="1">Uncharacterized protein</fullName>
    </submittedName>
</protein>
<evidence type="ECO:0000313" key="2">
    <source>
        <dbReference type="Proteomes" id="UP001231109"/>
    </source>
</evidence>
<keyword evidence="2" id="KW-1185">Reference proteome</keyword>
<gene>
    <name evidence="1" type="ORF">ORJ04_15305</name>
</gene>
<dbReference type="InterPro" id="IPR015422">
    <property type="entry name" value="PyrdxlP-dep_Trfase_small"/>
</dbReference>
<dbReference type="InterPro" id="IPR015424">
    <property type="entry name" value="PyrdxlP-dep_Trfase"/>
</dbReference>
<dbReference type="SUPFAM" id="SSF53383">
    <property type="entry name" value="PLP-dependent transferases"/>
    <property type="match status" value="1"/>
</dbReference>
<proteinExistence type="predicted"/>
<dbReference type="RefSeq" id="WP_305976684.1">
    <property type="nucleotide sequence ID" value="NZ_JAPJDY010000010.1"/>
</dbReference>
<dbReference type="Proteomes" id="UP001231109">
    <property type="component" value="Unassembled WGS sequence"/>
</dbReference>